<keyword evidence="4" id="KW-1185">Reference proteome</keyword>
<keyword evidence="2" id="KW-0732">Signal</keyword>
<name>A0A239PY75_9PROT</name>
<feature type="transmembrane region" description="Helical" evidence="1">
    <location>
        <begin position="179"/>
        <end position="199"/>
    </location>
</feature>
<feature type="chain" id="PRO_5012014784" evidence="2">
    <location>
        <begin position="33"/>
        <end position="205"/>
    </location>
</feature>
<organism evidence="3 4">
    <name type="scientific">Amphiplicatus metriothermophilus</name>
    <dbReference type="NCBI Taxonomy" id="1519374"/>
    <lineage>
        <taxon>Bacteria</taxon>
        <taxon>Pseudomonadati</taxon>
        <taxon>Pseudomonadota</taxon>
        <taxon>Alphaproteobacteria</taxon>
        <taxon>Parvularculales</taxon>
        <taxon>Parvularculaceae</taxon>
        <taxon>Amphiplicatus</taxon>
    </lineage>
</organism>
<dbReference type="InterPro" id="IPR022472">
    <property type="entry name" value="VPLPA-CTERM"/>
</dbReference>
<dbReference type="NCBIfam" id="TIGR03370">
    <property type="entry name" value="VPLPA-CTERM"/>
    <property type="match status" value="1"/>
</dbReference>
<feature type="transmembrane region" description="Helical" evidence="1">
    <location>
        <begin position="142"/>
        <end position="159"/>
    </location>
</feature>
<evidence type="ECO:0000313" key="4">
    <source>
        <dbReference type="Proteomes" id="UP000198346"/>
    </source>
</evidence>
<evidence type="ECO:0000256" key="2">
    <source>
        <dbReference type="SAM" id="SignalP"/>
    </source>
</evidence>
<gene>
    <name evidence="3" type="ORF">SAMN06297382_2507</name>
</gene>
<reference evidence="3 4" key="1">
    <citation type="submission" date="2017-07" db="EMBL/GenBank/DDBJ databases">
        <authorList>
            <person name="Sun Z.S."/>
            <person name="Albrecht U."/>
            <person name="Echele G."/>
            <person name="Lee C.C."/>
        </authorList>
    </citation>
    <scope>NUCLEOTIDE SEQUENCE [LARGE SCALE GENOMIC DNA]</scope>
    <source>
        <strain evidence="3 4">CGMCC 1.12710</strain>
    </source>
</reference>
<proteinExistence type="predicted"/>
<keyword evidence="1" id="KW-0472">Membrane</keyword>
<dbReference type="OrthoDB" id="5785247at2"/>
<dbReference type="EMBL" id="FZQA01000006">
    <property type="protein sequence ID" value="SNT74916.1"/>
    <property type="molecule type" value="Genomic_DNA"/>
</dbReference>
<accession>A0A239PY75</accession>
<feature type="signal peptide" evidence="2">
    <location>
        <begin position="1"/>
        <end position="32"/>
    </location>
</feature>
<feature type="transmembrane region" description="Helical" evidence="1">
    <location>
        <begin position="112"/>
        <end position="130"/>
    </location>
</feature>
<keyword evidence="1" id="KW-1133">Transmembrane helix</keyword>
<evidence type="ECO:0000256" key="1">
    <source>
        <dbReference type="SAM" id="Phobius"/>
    </source>
</evidence>
<sequence>MTIFKSASAVVTCAAAGLAAFLALTAAAPAQAAAVACSDGSPDVTGRVTPNAGCQFSDTFQNDAPAPTVVNTEAFFGFSDWIFDAKDNDLDGVDEGANTLGLVLTGDAQSGTWALTGISSLAGLDVMLVFKGGTIADPAPLIAYLVADIMGSYLSPFFGPSGQVQDISHVSVYYRETVIPLPAAAWLMLAGLAGLGFAGRRRKTA</sequence>
<dbReference type="RefSeq" id="WP_089412937.1">
    <property type="nucleotide sequence ID" value="NZ_FZQA01000006.1"/>
</dbReference>
<dbReference type="Proteomes" id="UP000198346">
    <property type="component" value="Unassembled WGS sequence"/>
</dbReference>
<evidence type="ECO:0000313" key="3">
    <source>
        <dbReference type="EMBL" id="SNT74916.1"/>
    </source>
</evidence>
<keyword evidence="1" id="KW-0812">Transmembrane</keyword>
<dbReference type="AlphaFoldDB" id="A0A239PY75"/>
<protein>
    <submittedName>
        <fullName evidence="3">VPLPA-CTERM protein sorting domain-containing protein</fullName>
    </submittedName>
</protein>